<dbReference type="GO" id="GO:0004175">
    <property type="term" value="F:endopeptidase activity"/>
    <property type="evidence" value="ECO:0007669"/>
    <property type="project" value="UniProtKB-ARBA"/>
</dbReference>
<feature type="transmembrane region" description="Helical" evidence="1">
    <location>
        <begin position="188"/>
        <end position="205"/>
    </location>
</feature>
<organism evidence="3">
    <name type="scientific">freshwater metagenome</name>
    <dbReference type="NCBI Taxonomy" id="449393"/>
    <lineage>
        <taxon>unclassified sequences</taxon>
        <taxon>metagenomes</taxon>
        <taxon>ecological metagenomes</taxon>
    </lineage>
</organism>
<feature type="transmembrane region" description="Helical" evidence="1">
    <location>
        <begin position="164"/>
        <end position="182"/>
    </location>
</feature>
<sequence>MLETPQMKPARWGLWDVLITLVGAVVLGVAAALLLGALSAPLALQVLVGGLAPWLALAGWPLFVTSVRGNGPRIDLSLTLSWRDAGSGVVGGVVALIAALVVAVASAAIFGEFTSAAGDVAAELAGLGNVWLLIAFGLMVAVGAPIVEELAFRGLFFAALRKHGVGPVVSVVITAVAFALFHLEPARIGVLLSIGLILGIVRWRTGSLGAAMVAHGVVNAPAAVFLILGMPGVAP</sequence>
<dbReference type="PANTHER" id="PTHR36435:SF1">
    <property type="entry name" value="CAAX AMINO TERMINAL PROTEASE FAMILY PROTEIN"/>
    <property type="match status" value="1"/>
</dbReference>
<accession>A0A6J7ANC6</accession>
<dbReference type="InterPro" id="IPR052710">
    <property type="entry name" value="CAAX_protease"/>
</dbReference>
<gene>
    <name evidence="3" type="ORF">UFOPK3204_01492</name>
</gene>
<keyword evidence="1" id="KW-0812">Transmembrane</keyword>
<dbReference type="EMBL" id="CAFABK010000090">
    <property type="protein sequence ID" value="CAB4834394.1"/>
    <property type="molecule type" value="Genomic_DNA"/>
</dbReference>
<keyword evidence="1" id="KW-0472">Membrane</keyword>
<evidence type="ECO:0000256" key="1">
    <source>
        <dbReference type="SAM" id="Phobius"/>
    </source>
</evidence>
<proteinExistence type="predicted"/>
<dbReference type="Pfam" id="PF02517">
    <property type="entry name" value="Rce1-like"/>
    <property type="match status" value="1"/>
</dbReference>
<feature type="transmembrane region" description="Helical" evidence="1">
    <location>
        <begin position="42"/>
        <end position="64"/>
    </location>
</feature>
<dbReference type="InterPro" id="IPR003675">
    <property type="entry name" value="Rce1/LyrA-like_dom"/>
</dbReference>
<dbReference type="AlphaFoldDB" id="A0A6J7ANC6"/>
<dbReference type="PANTHER" id="PTHR36435">
    <property type="entry name" value="SLR1288 PROTEIN"/>
    <property type="match status" value="1"/>
</dbReference>
<dbReference type="GO" id="GO:0080120">
    <property type="term" value="P:CAAX-box protein maturation"/>
    <property type="evidence" value="ECO:0007669"/>
    <property type="project" value="UniProtKB-ARBA"/>
</dbReference>
<evidence type="ECO:0000259" key="2">
    <source>
        <dbReference type="Pfam" id="PF02517"/>
    </source>
</evidence>
<feature type="transmembrane region" description="Helical" evidence="1">
    <location>
        <begin position="12"/>
        <end position="36"/>
    </location>
</feature>
<protein>
    <submittedName>
        <fullName evidence="3">Unannotated protein</fullName>
    </submittedName>
</protein>
<feature type="domain" description="CAAX prenyl protease 2/Lysostaphin resistance protein A-like" evidence="2">
    <location>
        <begin position="132"/>
        <end position="220"/>
    </location>
</feature>
<evidence type="ECO:0000313" key="3">
    <source>
        <dbReference type="EMBL" id="CAB4834394.1"/>
    </source>
</evidence>
<reference evidence="3" key="1">
    <citation type="submission" date="2020-05" db="EMBL/GenBank/DDBJ databases">
        <authorList>
            <person name="Chiriac C."/>
            <person name="Salcher M."/>
            <person name="Ghai R."/>
            <person name="Kavagutti S V."/>
        </authorList>
    </citation>
    <scope>NUCLEOTIDE SEQUENCE</scope>
</reference>
<name>A0A6J7ANC6_9ZZZZ</name>
<feature type="transmembrane region" description="Helical" evidence="1">
    <location>
        <begin position="212"/>
        <end position="234"/>
    </location>
</feature>
<keyword evidence="1" id="KW-1133">Transmembrane helix</keyword>
<feature type="transmembrane region" description="Helical" evidence="1">
    <location>
        <begin position="85"/>
        <end position="110"/>
    </location>
</feature>
<feature type="transmembrane region" description="Helical" evidence="1">
    <location>
        <begin position="130"/>
        <end position="152"/>
    </location>
</feature>